<protein>
    <submittedName>
        <fullName evidence="2">Uncharacterized protein</fullName>
    </submittedName>
</protein>
<accession>A0A395JL79</accession>
<dbReference type="InParanoid" id="A0A395JL79"/>
<dbReference type="RefSeq" id="WP_113953443.1">
    <property type="nucleotide sequence ID" value="NZ_QNRT01000002.1"/>
</dbReference>
<comment type="caution">
    <text evidence="2">The sequence shown here is derived from an EMBL/GenBank/DDBJ whole genome shotgun (WGS) entry which is preliminary data.</text>
</comment>
<keyword evidence="1" id="KW-0472">Membrane</keyword>
<name>A0A395JL79_9GAMM</name>
<keyword evidence="3" id="KW-1185">Reference proteome</keyword>
<evidence type="ECO:0000313" key="2">
    <source>
        <dbReference type="EMBL" id="RBP50597.1"/>
    </source>
</evidence>
<reference evidence="2 3" key="1">
    <citation type="submission" date="2018-06" db="EMBL/GenBank/DDBJ databases">
        <title>Genomic Encyclopedia of Type Strains, Phase IV (KMG-IV): sequencing the most valuable type-strain genomes for metagenomic binning, comparative biology and taxonomic classification.</title>
        <authorList>
            <person name="Goeker M."/>
        </authorList>
    </citation>
    <scope>NUCLEOTIDE SEQUENCE [LARGE SCALE GENOMIC DNA]</scope>
    <source>
        <strain evidence="2 3">DSM 24032</strain>
    </source>
</reference>
<evidence type="ECO:0000313" key="3">
    <source>
        <dbReference type="Proteomes" id="UP000253083"/>
    </source>
</evidence>
<keyword evidence="1" id="KW-0812">Transmembrane</keyword>
<dbReference type="AlphaFoldDB" id="A0A395JL79"/>
<dbReference type="SUPFAM" id="SSF81901">
    <property type="entry name" value="HCP-like"/>
    <property type="match status" value="1"/>
</dbReference>
<feature type="transmembrane region" description="Helical" evidence="1">
    <location>
        <begin position="7"/>
        <end position="25"/>
    </location>
</feature>
<keyword evidence="1" id="KW-1133">Transmembrane helix</keyword>
<sequence>MKSNKRILLPCGIVTSISICIYFLVQDKYLPNSTSHDFQQVNISTNKPEVLGETKTRDAIKSNVGLEDELSFLDGIKYKNIEFTDHGIQPKNLANVYDELVSKALDGDVGSARNLAFELYQCNFAYDSREALDGAIKRIDEEKVLAHPNLESDREYEVDVSRESAEMITLLVSELTEDYERCADITPSQRALSEVAKWAEIAADQGDFGAIKLLQLKAGRDSKEAVKWLNKSWEVFGDVDALSDMAIHYSMGINEDSRGQKEPDFEKAYAYNHAYKMIKEASITKFHSDYNDKVMSRFFDAVDQRAAYYGSQLGPAETLAAEAFANQLVRNNKNCCSSLKWW</sequence>
<organism evidence="2 3">
    <name type="scientific">Arenicella xantha</name>
    <dbReference type="NCBI Taxonomy" id="644221"/>
    <lineage>
        <taxon>Bacteria</taxon>
        <taxon>Pseudomonadati</taxon>
        <taxon>Pseudomonadota</taxon>
        <taxon>Gammaproteobacteria</taxon>
        <taxon>Arenicellales</taxon>
        <taxon>Arenicellaceae</taxon>
        <taxon>Arenicella</taxon>
    </lineage>
</organism>
<evidence type="ECO:0000256" key="1">
    <source>
        <dbReference type="SAM" id="Phobius"/>
    </source>
</evidence>
<proteinExistence type="predicted"/>
<gene>
    <name evidence="2" type="ORF">DFR28_1028</name>
</gene>
<dbReference type="EMBL" id="QNRT01000002">
    <property type="protein sequence ID" value="RBP50597.1"/>
    <property type="molecule type" value="Genomic_DNA"/>
</dbReference>
<dbReference type="Proteomes" id="UP000253083">
    <property type="component" value="Unassembled WGS sequence"/>
</dbReference>